<name>A0AAD4BZT3_BOLED</name>
<keyword evidence="2" id="KW-1185">Reference proteome</keyword>
<sequence length="78" mass="8581">KLLMGIRCRHEALGLPMPEMMVTDNCCQVRQAVESALPEADCILNVWHFIARYVAVILNSGKNTYCAAVTADITSTVL</sequence>
<dbReference type="EMBL" id="WHUW01000006">
    <property type="protein sequence ID" value="KAF8444445.1"/>
    <property type="molecule type" value="Genomic_DNA"/>
</dbReference>
<dbReference type="Proteomes" id="UP001194468">
    <property type="component" value="Unassembled WGS sequence"/>
</dbReference>
<evidence type="ECO:0000313" key="2">
    <source>
        <dbReference type="Proteomes" id="UP001194468"/>
    </source>
</evidence>
<dbReference type="AlphaFoldDB" id="A0AAD4BZT3"/>
<reference evidence="1" key="2">
    <citation type="journal article" date="2020" name="Nat. Commun.">
        <title>Large-scale genome sequencing of mycorrhizal fungi provides insights into the early evolution of symbiotic traits.</title>
        <authorList>
            <person name="Miyauchi S."/>
            <person name="Kiss E."/>
            <person name="Kuo A."/>
            <person name="Drula E."/>
            <person name="Kohler A."/>
            <person name="Sanchez-Garcia M."/>
            <person name="Morin E."/>
            <person name="Andreopoulos B."/>
            <person name="Barry K.W."/>
            <person name="Bonito G."/>
            <person name="Buee M."/>
            <person name="Carver A."/>
            <person name="Chen C."/>
            <person name="Cichocki N."/>
            <person name="Clum A."/>
            <person name="Culley D."/>
            <person name="Crous P.W."/>
            <person name="Fauchery L."/>
            <person name="Girlanda M."/>
            <person name="Hayes R.D."/>
            <person name="Keri Z."/>
            <person name="LaButti K."/>
            <person name="Lipzen A."/>
            <person name="Lombard V."/>
            <person name="Magnuson J."/>
            <person name="Maillard F."/>
            <person name="Murat C."/>
            <person name="Nolan M."/>
            <person name="Ohm R.A."/>
            <person name="Pangilinan J."/>
            <person name="Pereira M.F."/>
            <person name="Perotto S."/>
            <person name="Peter M."/>
            <person name="Pfister S."/>
            <person name="Riley R."/>
            <person name="Sitrit Y."/>
            <person name="Stielow J.B."/>
            <person name="Szollosi G."/>
            <person name="Zifcakova L."/>
            <person name="Stursova M."/>
            <person name="Spatafora J.W."/>
            <person name="Tedersoo L."/>
            <person name="Vaario L.M."/>
            <person name="Yamada A."/>
            <person name="Yan M."/>
            <person name="Wang P."/>
            <person name="Xu J."/>
            <person name="Bruns T."/>
            <person name="Baldrian P."/>
            <person name="Vilgalys R."/>
            <person name="Dunand C."/>
            <person name="Henrissat B."/>
            <person name="Grigoriev I.V."/>
            <person name="Hibbett D."/>
            <person name="Nagy L.G."/>
            <person name="Martin F.M."/>
        </authorList>
    </citation>
    <scope>NUCLEOTIDE SEQUENCE</scope>
    <source>
        <strain evidence="1">BED1</strain>
    </source>
</reference>
<comment type="caution">
    <text evidence="1">The sequence shown here is derived from an EMBL/GenBank/DDBJ whole genome shotgun (WGS) entry which is preliminary data.</text>
</comment>
<feature type="non-terminal residue" evidence="1">
    <location>
        <position position="78"/>
    </location>
</feature>
<reference evidence="1" key="1">
    <citation type="submission" date="2019-10" db="EMBL/GenBank/DDBJ databases">
        <authorList>
            <consortium name="DOE Joint Genome Institute"/>
            <person name="Kuo A."/>
            <person name="Miyauchi S."/>
            <person name="Kiss E."/>
            <person name="Drula E."/>
            <person name="Kohler A."/>
            <person name="Sanchez-Garcia M."/>
            <person name="Andreopoulos B."/>
            <person name="Barry K.W."/>
            <person name="Bonito G."/>
            <person name="Buee M."/>
            <person name="Carver A."/>
            <person name="Chen C."/>
            <person name="Cichocki N."/>
            <person name="Clum A."/>
            <person name="Culley D."/>
            <person name="Crous P.W."/>
            <person name="Fauchery L."/>
            <person name="Girlanda M."/>
            <person name="Hayes R."/>
            <person name="Keri Z."/>
            <person name="LaButti K."/>
            <person name="Lipzen A."/>
            <person name="Lombard V."/>
            <person name="Magnuson J."/>
            <person name="Maillard F."/>
            <person name="Morin E."/>
            <person name="Murat C."/>
            <person name="Nolan M."/>
            <person name="Ohm R."/>
            <person name="Pangilinan J."/>
            <person name="Pereira M."/>
            <person name="Perotto S."/>
            <person name="Peter M."/>
            <person name="Riley R."/>
            <person name="Sitrit Y."/>
            <person name="Stielow B."/>
            <person name="Szollosi G."/>
            <person name="Zifcakova L."/>
            <person name="Stursova M."/>
            <person name="Spatafora J.W."/>
            <person name="Tedersoo L."/>
            <person name="Vaario L.-M."/>
            <person name="Yamada A."/>
            <person name="Yan M."/>
            <person name="Wang P."/>
            <person name="Xu J."/>
            <person name="Bruns T."/>
            <person name="Baldrian P."/>
            <person name="Vilgalys R."/>
            <person name="Henrissat B."/>
            <person name="Grigoriev I.V."/>
            <person name="Hibbett D."/>
            <person name="Nagy L.G."/>
            <person name="Martin F.M."/>
        </authorList>
    </citation>
    <scope>NUCLEOTIDE SEQUENCE</scope>
    <source>
        <strain evidence="1">BED1</strain>
    </source>
</reference>
<evidence type="ECO:0008006" key="3">
    <source>
        <dbReference type="Google" id="ProtNLM"/>
    </source>
</evidence>
<feature type="non-terminal residue" evidence="1">
    <location>
        <position position="1"/>
    </location>
</feature>
<evidence type="ECO:0000313" key="1">
    <source>
        <dbReference type="EMBL" id="KAF8444445.1"/>
    </source>
</evidence>
<organism evidence="1 2">
    <name type="scientific">Boletus edulis BED1</name>
    <dbReference type="NCBI Taxonomy" id="1328754"/>
    <lineage>
        <taxon>Eukaryota</taxon>
        <taxon>Fungi</taxon>
        <taxon>Dikarya</taxon>
        <taxon>Basidiomycota</taxon>
        <taxon>Agaricomycotina</taxon>
        <taxon>Agaricomycetes</taxon>
        <taxon>Agaricomycetidae</taxon>
        <taxon>Boletales</taxon>
        <taxon>Boletineae</taxon>
        <taxon>Boletaceae</taxon>
        <taxon>Boletoideae</taxon>
        <taxon>Boletus</taxon>
    </lineage>
</organism>
<protein>
    <recommendedName>
        <fullName evidence="3">MULE transposase domain-containing protein</fullName>
    </recommendedName>
</protein>
<proteinExistence type="predicted"/>
<accession>A0AAD4BZT3</accession>
<gene>
    <name evidence="1" type="ORF">L210DRAFT_3343076</name>
</gene>